<dbReference type="Proteomes" id="UP000681722">
    <property type="component" value="Unassembled WGS sequence"/>
</dbReference>
<protein>
    <submittedName>
        <fullName evidence="2">Uncharacterized protein</fullName>
    </submittedName>
</protein>
<evidence type="ECO:0000313" key="4">
    <source>
        <dbReference type="Proteomes" id="UP000663829"/>
    </source>
</evidence>
<name>A0A816D3B0_9BILA</name>
<reference evidence="2" key="1">
    <citation type="submission" date="2021-02" db="EMBL/GenBank/DDBJ databases">
        <authorList>
            <person name="Nowell W R."/>
        </authorList>
    </citation>
    <scope>NUCLEOTIDE SEQUENCE</scope>
</reference>
<keyword evidence="4" id="KW-1185">Reference proteome</keyword>
<comment type="caution">
    <text evidence="2">The sequence shown here is derived from an EMBL/GenBank/DDBJ whole genome shotgun (WGS) entry which is preliminary data.</text>
</comment>
<sequence length="187" mass="21782">LMAIVLLKPDYMDNASLLLCDDYSKTKKLKPYTTQLKRLLDYYGKQWMKPSIRTMISFYNCQFRTNNWNEAYNLAFQNRAEKPHLSVWAMFDLLITEEIAARLSHHQSAAGKPKKIHQKSHDSSKAIGDQENINKKLDNDKTTLNSALQSLVDELKQWCLDDDSYQKLYLAIANDKLLKDLTEFVED</sequence>
<evidence type="ECO:0000313" key="3">
    <source>
        <dbReference type="EMBL" id="CAF4524111.1"/>
    </source>
</evidence>
<proteinExistence type="predicted"/>
<dbReference type="EMBL" id="CAJOBC010110369">
    <property type="protein sequence ID" value="CAF4524111.1"/>
    <property type="molecule type" value="Genomic_DNA"/>
</dbReference>
<dbReference type="Proteomes" id="UP000663829">
    <property type="component" value="Unassembled WGS sequence"/>
</dbReference>
<gene>
    <name evidence="2" type="ORF">GPM918_LOCUS44174</name>
    <name evidence="3" type="ORF">SRO942_LOCUS45912</name>
</gene>
<evidence type="ECO:0000256" key="1">
    <source>
        <dbReference type="SAM" id="MobiDB-lite"/>
    </source>
</evidence>
<feature type="region of interest" description="Disordered" evidence="1">
    <location>
        <begin position="108"/>
        <end position="134"/>
    </location>
</feature>
<feature type="non-terminal residue" evidence="2">
    <location>
        <position position="1"/>
    </location>
</feature>
<organism evidence="2 4">
    <name type="scientific">Didymodactylos carnosus</name>
    <dbReference type="NCBI Taxonomy" id="1234261"/>
    <lineage>
        <taxon>Eukaryota</taxon>
        <taxon>Metazoa</taxon>
        <taxon>Spiralia</taxon>
        <taxon>Gnathifera</taxon>
        <taxon>Rotifera</taxon>
        <taxon>Eurotatoria</taxon>
        <taxon>Bdelloidea</taxon>
        <taxon>Philodinida</taxon>
        <taxon>Philodinidae</taxon>
        <taxon>Didymodactylos</taxon>
    </lineage>
</organism>
<accession>A0A816D3B0</accession>
<evidence type="ECO:0000313" key="2">
    <source>
        <dbReference type="EMBL" id="CAF1627990.1"/>
    </source>
</evidence>
<dbReference type="EMBL" id="CAJNOQ010042732">
    <property type="protein sequence ID" value="CAF1627990.1"/>
    <property type="molecule type" value="Genomic_DNA"/>
</dbReference>
<dbReference type="OrthoDB" id="10054636at2759"/>
<dbReference type="AlphaFoldDB" id="A0A816D3B0"/>